<dbReference type="InterPro" id="IPR045107">
    <property type="entry name" value="SAC3/GANP/THP3"/>
</dbReference>
<name>E3M6B3_CAERE</name>
<dbReference type="GO" id="GO:0005737">
    <property type="term" value="C:cytoplasm"/>
    <property type="evidence" value="ECO:0007669"/>
    <property type="project" value="TreeGrafter"/>
</dbReference>
<dbReference type="PANTHER" id="PTHR12436">
    <property type="entry name" value="80 KDA MCM3-ASSOCIATED PROTEIN"/>
    <property type="match status" value="1"/>
</dbReference>
<dbReference type="InParanoid" id="E3M6B3"/>
<feature type="domain" description="SAC3/GANP/THP3 conserved" evidence="1">
    <location>
        <begin position="7"/>
        <end position="288"/>
    </location>
</feature>
<dbReference type="FunCoup" id="E3M6B3">
    <property type="interactions" value="267"/>
</dbReference>
<protein>
    <recommendedName>
        <fullName evidence="1">SAC3/GANP/THP3 conserved domain-containing protein</fullName>
    </recommendedName>
</protein>
<reference evidence="2" key="1">
    <citation type="submission" date="2007-07" db="EMBL/GenBank/DDBJ databases">
        <title>PCAP assembly of the Caenorhabditis remanei genome.</title>
        <authorList>
            <consortium name="The Caenorhabditis remanei Sequencing Consortium"/>
            <person name="Wilson R.K."/>
        </authorList>
    </citation>
    <scope>NUCLEOTIDE SEQUENCE [LARGE SCALE GENOMIC DNA]</scope>
    <source>
        <strain evidence="2">PB4641</strain>
    </source>
</reference>
<organism evidence="3">
    <name type="scientific">Caenorhabditis remanei</name>
    <name type="common">Caenorhabditis vulgaris</name>
    <dbReference type="NCBI Taxonomy" id="31234"/>
    <lineage>
        <taxon>Eukaryota</taxon>
        <taxon>Metazoa</taxon>
        <taxon>Ecdysozoa</taxon>
        <taxon>Nematoda</taxon>
        <taxon>Chromadorea</taxon>
        <taxon>Rhabditida</taxon>
        <taxon>Rhabditina</taxon>
        <taxon>Rhabditomorpha</taxon>
        <taxon>Rhabditoidea</taxon>
        <taxon>Rhabditidae</taxon>
        <taxon>Peloderinae</taxon>
        <taxon>Caenorhabditis</taxon>
    </lineage>
</organism>
<dbReference type="OrthoDB" id="264795at2759"/>
<keyword evidence="3" id="KW-1185">Reference proteome</keyword>
<dbReference type="Pfam" id="PF03399">
    <property type="entry name" value="SAC3_GANP"/>
    <property type="match status" value="1"/>
</dbReference>
<evidence type="ECO:0000313" key="3">
    <source>
        <dbReference type="Proteomes" id="UP000008281"/>
    </source>
</evidence>
<evidence type="ECO:0000259" key="1">
    <source>
        <dbReference type="Pfam" id="PF03399"/>
    </source>
</evidence>
<dbReference type="Proteomes" id="UP000008281">
    <property type="component" value="Unassembled WGS sequence"/>
</dbReference>
<dbReference type="STRING" id="31234.E3M6B3"/>
<dbReference type="PANTHER" id="PTHR12436:SF3">
    <property type="entry name" value="GERMINAL-CENTER ASSOCIATED NUCLEAR PROTEIN"/>
    <property type="match status" value="1"/>
</dbReference>
<dbReference type="eggNOG" id="KOG1860">
    <property type="taxonomic scope" value="Eukaryota"/>
</dbReference>
<dbReference type="GO" id="GO:0070390">
    <property type="term" value="C:transcription export complex 2"/>
    <property type="evidence" value="ECO:0007669"/>
    <property type="project" value="TreeGrafter"/>
</dbReference>
<evidence type="ECO:0000313" key="2">
    <source>
        <dbReference type="EMBL" id="EFO93131.1"/>
    </source>
</evidence>
<gene>
    <name evidence="2" type="ORF">CRE_10118</name>
</gene>
<sequence length="329" mass="38241">MATCESMCPSTEVKFRSRNGLINQLEATASSRNGPRYKYVADPQKMVKEYSRSAADTHKYNKPDLLRPFPVLMRTVDYLLELYYALGNRRQEASSNQFSSIFSFVSDRLRSVRQDMVMQNLDGKSTVILMEKMLPFYIETDGLCKMMVVPSYNPKLHDFQLEECFGRWHDEIKSSGDITPNSLISAAFFFRQLHRKPTLLHELFIFRPKLSQDTFNLIRSICSSFYSNNYYRFFCQFKSLDSLLRYSLSDSVFTLRQSAMRIISVAFRTSVARLPSKLLADWLGFPVNIDIFNVFLHLYNVIPDDQGNILVSAIKLVEIPYENLPSRQY</sequence>
<dbReference type="EMBL" id="DS268426">
    <property type="protein sequence ID" value="EFO93131.1"/>
    <property type="molecule type" value="Genomic_DNA"/>
</dbReference>
<accession>E3M6B3</accession>
<dbReference type="Gene3D" id="1.25.40.990">
    <property type="match status" value="1"/>
</dbReference>
<proteinExistence type="predicted"/>
<dbReference type="OMA" id="YRLCESP"/>
<dbReference type="HOGENOM" id="CLU_845281_0_0_1"/>
<dbReference type="InterPro" id="IPR005062">
    <property type="entry name" value="SAC3/GANP/THP3_conserved"/>
</dbReference>
<dbReference type="AlphaFoldDB" id="E3M6B3"/>
<dbReference type="GO" id="GO:0006406">
    <property type="term" value="P:mRNA export from nucleus"/>
    <property type="evidence" value="ECO:0007669"/>
    <property type="project" value="TreeGrafter"/>
</dbReference>